<comment type="caution">
    <text evidence="2">The sequence shown here is derived from an EMBL/GenBank/DDBJ whole genome shotgun (WGS) entry which is preliminary data.</text>
</comment>
<dbReference type="AlphaFoldDB" id="A0A931MLK9"/>
<dbReference type="PANTHER" id="PTHR43798">
    <property type="entry name" value="MONOACYLGLYCEROL LIPASE"/>
    <property type="match status" value="1"/>
</dbReference>
<dbReference type="EMBL" id="JADZGI010000002">
    <property type="protein sequence ID" value="MBH0114038.1"/>
    <property type="molecule type" value="Genomic_DNA"/>
</dbReference>
<evidence type="ECO:0000313" key="2">
    <source>
        <dbReference type="EMBL" id="MBH0114038.1"/>
    </source>
</evidence>
<dbReference type="RefSeq" id="WP_197165066.1">
    <property type="nucleotide sequence ID" value="NZ_JADZGI010000002.1"/>
</dbReference>
<name>A0A931MLK9_9SPHN</name>
<dbReference type="GO" id="GO:0016787">
    <property type="term" value="F:hydrolase activity"/>
    <property type="evidence" value="ECO:0007669"/>
    <property type="project" value="UniProtKB-KW"/>
</dbReference>
<keyword evidence="2" id="KW-0378">Hydrolase</keyword>
<dbReference type="InterPro" id="IPR029058">
    <property type="entry name" value="AB_hydrolase_fold"/>
</dbReference>
<sequence>MQITRHFVDVGTRRVHYRRCGSGPVILMVHQSPRSSTEYEALMRTWGETHTCIAPDTPGFGQSDPLPDENATIDDFSDALVGLLDALGFDKVAAYGFHSGGTILVNTLARAPSRFTALAIGGFAIWTEEESKAFSQSYLPAFKPSAYGEHLAWLWNRILEQTWFFPWFDTRKAARIGVAHDDVARVDAVIREMLDSGDAYRVGYGAVLRAPRIVPAPGEETRPVLISAYEADVLYEHIDRLPALHPSWEARKLATAADQQQASLDHLAPHAQSAPAVIGECADEGFITVDTPGFTGRLHWKGTGQTLRVHAPGQSVELLDLAGAKAIDLPGHGLSDGWEGAAPADAAPWLAVIEAARTALGCTEIDFAPAPAGDPELLYPDLAPDRFGSYLTKAWQIVRAGKFFAPWYEAGAANAIDFTPEAIAPEALRIEHRALLRSSAAREWAVTRDAVARTIGLANRDADGH</sequence>
<accession>A0A931MLK9</accession>
<reference evidence="2" key="1">
    <citation type="submission" date="2020-11" db="EMBL/GenBank/DDBJ databases">
        <title>Novosphingobium aureum sp. nov., a marine bacterium isolated from sediment of a salt flat.</title>
        <authorList>
            <person name="Yoo Y."/>
            <person name="Kim J.-J."/>
        </authorList>
    </citation>
    <scope>NUCLEOTIDE SEQUENCE</scope>
    <source>
        <strain evidence="2">YJ-S2-02</strain>
    </source>
</reference>
<proteinExistence type="predicted"/>
<dbReference type="Proteomes" id="UP000617634">
    <property type="component" value="Unassembled WGS sequence"/>
</dbReference>
<keyword evidence="3" id="KW-1185">Reference proteome</keyword>
<evidence type="ECO:0000259" key="1">
    <source>
        <dbReference type="Pfam" id="PF00561"/>
    </source>
</evidence>
<dbReference type="InterPro" id="IPR050266">
    <property type="entry name" value="AB_hydrolase_sf"/>
</dbReference>
<feature type="domain" description="AB hydrolase-1" evidence="1">
    <location>
        <begin position="24"/>
        <end position="119"/>
    </location>
</feature>
<dbReference type="SUPFAM" id="SSF53474">
    <property type="entry name" value="alpha/beta-Hydrolases"/>
    <property type="match status" value="1"/>
</dbReference>
<dbReference type="Pfam" id="PF00561">
    <property type="entry name" value="Abhydrolase_1"/>
    <property type="match status" value="1"/>
</dbReference>
<gene>
    <name evidence="2" type="ORF">I5E68_13910</name>
</gene>
<dbReference type="Gene3D" id="3.40.50.1820">
    <property type="entry name" value="alpha/beta hydrolase"/>
    <property type="match status" value="1"/>
</dbReference>
<organism evidence="2 3">
    <name type="scientific">Novosphingobium aureum</name>
    <dbReference type="NCBI Taxonomy" id="2792964"/>
    <lineage>
        <taxon>Bacteria</taxon>
        <taxon>Pseudomonadati</taxon>
        <taxon>Pseudomonadota</taxon>
        <taxon>Alphaproteobacteria</taxon>
        <taxon>Sphingomonadales</taxon>
        <taxon>Sphingomonadaceae</taxon>
        <taxon>Novosphingobium</taxon>
    </lineage>
</organism>
<protein>
    <submittedName>
        <fullName evidence="2">Alpha/beta fold hydrolase</fullName>
    </submittedName>
</protein>
<evidence type="ECO:0000313" key="3">
    <source>
        <dbReference type="Proteomes" id="UP000617634"/>
    </source>
</evidence>
<dbReference type="InterPro" id="IPR000073">
    <property type="entry name" value="AB_hydrolase_1"/>
</dbReference>